<reference evidence="2 3" key="1">
    <citation type="submission" date="2020-04" db="EMBL/GenBank/DDBJ databases">
        <authorList>
            <consortium name="Genoscope - CEA"/>
            <person name="William W."/>
        </authorList>
    </citation>
    <scope>NUCLEOTIDE SEQUENCE [LARGE SCALE GENOMIC DNA]</scope>
    <source>
        <strain evidence="2 3">SG7</strain>
    </source>
</reference>
<keyword evidence="1" id="KW-1133">Transmembrane helix</keyword>
<dbReference type="GeneID" id="65883702"/>
<keyword evidence="1" id="KW-0472">Membrane</keyword>
<dbReference type="EMBL" id="LR792632">
    <property type="protein sequence ID" value="CAB3288783.1"/>
    <property type="molecule type" value="Genomic_DNA"/>
</dbReference>
<dbReference type="Proteomes" id="UP000679213">
    <property type="component" value="Chromosome I"/>
</dbReference>
<evidence type="ECO:0000313" key="2">
    <source>
        <dbReference type="EMBL" id="CAB3288783.1"/>
    </source>
</evidence>
<proteinExistence type="predicted"/>
<dbReference type="KEGG" id="mesg:MLAUSG7_0897"/>
<organism evidence="2 3">
    <name type="scientific">Methanocaldococcus lauensis</name>
    <dbReference type="NCBI Taxonomy" id="2546128"/>
    <lineage>
        <taxon>Archaea</taxon>
        <taxon>Methanobacteriati</taxon>
        <taxon>Methanobacteriota</taxon>
        <taxon>Methanomada group</taxon>
        <taxon>Methanococci</taxon>
        <taxon>Methanococcales</taxon>
        <taxon>Methanocaldococcaceae</taxon>
        <taxon>Methanocaldococcus</taxon>
    </lineage>
</organism>
<protein>
    <submittedName>
        <fullName evidence="2">Uncharacterized protein</fullName>
    </submittedName>
</protein>
<gene>
    <name evidence="2" type="ORF">MLAUSG7_0897</name>
</gene>
<feature type="transmembrane region" description="Helical" evidence="1">
    <location>
        <begin position="12"/>
        <end position="40"/>
    </location>
</feature>
<name>A0A8D6PZS8_9EURY</name>
<keyword evidence="1" id="KW-0812">Transmembrane</keyword>
<keyword evidence="3" id="KW-1185">Reference proteome</keyword>
<feature type="transmembrane region" description="Helical" evidence="1">
    <location>
        <begin position="78"/>
        <end position="99"/>
    </location>
</feature>
<evidence type="ECO:0000313" key="3">
    <source>
        <dbReference type="Proteomes" id="UP000679213"/>
    </source>
</evidence>
<dbReference type="AlphaFoldDB" id="A0A8D6PZS8"/>
<evidence type="ECO:0000256" key="1">
    <source>
        <dbReference type="SAM" id="Phobius"/>
    </source>
</evidence>
<dbReference type="RefSeq" id="WP_214399279.1">
    <property type="nucleotide sequence ID" value="NZ_LR792632.1"/>
</dbReference>
<accession>A0A8D6PZS8</accession>
<sequence length="100" mass="10436">MKFLGKDVYKIFGAVVLISMIGALVAEPVALGDIGVAYYLKYHNDYGYIDDGKDYGEKGIKILATVAAIEEVEGTTEAAVLAACSLTGIGLVAVGVTMVC</sequence>